<dbReference type="Proteomes" id="UP000314294">
    <property type="component" value="Unassembled WGS sequence"/>
</dbReference>
<dbReference type="EMBL" id="SRLO01000273">
    <property type="protein sequence ID" value="TNN63397.1"/>
    <property type="molecule type" value="Genomic_DNA"/>
</dbReference>
<accession>A0A4Z2HBY7</accession>
<sequence>MASGSTELSRVEDSGDLTALWLHIWKPQLHGSEYLEGQMDGCTVAARSRLSVQIMSEHPGARPLTPSQGHQEQQAEPFSCRSHCNRLEWPSDRGTCCHVGGLGIPSTTRCFPRVTPAPRHPSPRGSGCREASGAAADIQTCRY</sequence>
<evidence type="ECO:0000313" key="1">
    <source>
        <dbReference type="EMBL" id="TNN63397.1"/>
    </source>
</evidence>
<gene>
    <name evidence="1" type="ORF">EYF80_026353</name>
</gene>
<name>A0A4Z2HBY7_9TELE</name>
<protein>
    <submittedName>
        <fullName evidence="1">Uncharacterized protein</fullName>
    </submittedName>
</protein>
<dbReference type="AlphaFoldDB" id="A0A4Z2HBY7"/>
<reference evidence="1 2" key="1">
    <citation type="submission" date="2019-03" db="EMBL/GenBank/DDBJ databases">
        <title>First draft genome of Liparis tanakae, snailfish: a comprehensive survey of snailfish specific genes.</title>
        <authorList>
            <person name="Kim W."/>
            <person name="Song I."/>
            <person name="Jeong J.-H."/>
            <person name="Kim D."/>
            <person name="Kim S."/>
            <person name="Ryu S."/>
            <person name="Song J.Y."/>
            <person name="Lee S.K."/>
        </authorList>
    </citation>
    <scope>NUCLEOTIDE SEQUENCE [LARGE SCALE GENOMIC DNA]</scope>
    <source>
        <tissue evidence="1">Muscle</tissue>
    </source>
</reference>
<organism evidence="1 2">
    <name type="scientific">Liparis tanakae</name>
    <name type="common">Tanaka's snailfish</name>
    <dbReference type="NCBI Taxonomy" id="230148"/>
    <lineage>
        <taxon>Eukaryota</taxon>
        <taxon>Metazoa</taxon>
        <taxon>Chordata</taxon>
        <taxon>Craniata</taxon>
        <taxon>Vertebrata</taxon>
        <taxon>Euteleostomi</taxon>
        <taxon>Actinopterygii</taxon>
        <taxon>Neopterygii</taxon>
        <taxon>Teleostei</taxon>
        <taxon>Neoteleostei</taxon>
        <taxon>Acanthomorphata</taxon>
        <taxon>Eupercaria</taxon>
        <taxon>Perciformes</taxon>
        <taxon>Cottioidei</taxon>
        <taxon>Cottales</taxon>
        <taxon>Liparidae</taxon>
        <taxon>Liparis</taxon>
    </lineage>
</organism>
<evidence type="ECO:0000313" key="2">
    <source>
        <dbReference type="Proteomes" id="UP000314294"/>
    </source>
</evidence>
<proteinExistence type="predicted"/>
<comment type="caution">
    <text evidence="1">The sequence shown here is derived from an EMBL/GenBank/DDBJ whole genome shotgun (WGS) entry which is preliminary data.</text>
</comment>
<keyword evidence="2" id="KW-1185">Reference proteome</keyword>